<gene>
    <name evidence="1" type="primary">p18</name>
    <name evidence="1" type="ORF">NezhNPV_ORF21</name>
</gene>
<dbReference type="EMBL" id="OR723730">
    <property type="protein sequence ID" value="WYD57066.1"/>
    <property type="molecule type" value="Genomic_DNA"/>
</dbReference>
<protein>
    <submittedName>
        <fullName evidence="1">P18</fullName>
    </submittedName>
</protein>
<name>A0AAN0LJ82_9BACU</name>
<proteinExistence type="predicted"/>
<organism evidence="1">
    <name type="scientific">Nesodiprion zhejiangensis nucleopolyhedrovirus</name>
    <dbReference type="NCBI Taxonomy" id="3135970"/>
    <lineage>
        <taxon>Viruses</taxon>
        <taxon>Viruses incertae sedis</taxon>
        <taxon>Naldaviricetes</taxon>
        <taxon>Lefavirales</taxon>
        <taxon>Baculoviridae</taxon>
    </lineage>
</organism>
<accession>A0AAN0LJ82</accession>
<sequence length="170" mass="19797">MNHECHLRFDNCADVVITTNDTSEDFLSYSECLTTNVNSYVGADEHDVKLKRLITNETMTIISKLCSRLHCEILKYARSDSTQINHYQTHVLIDVIKLVDVVNQIFDDTDQEYINTQLIYIIEFCFRQILLFSKIIVHIPALINDRHKTIENVLNYLSGLHLIEIVREIP</sequence>
<reference evidence="1" key="1">
    <citation type="submission" date="2023-10" db="EMBL/GenBank/DDBJ databases">
        <authorList>
            <person name="Wang Q."/>
        </authorList>
    </citation>
    <scope>NUCLEOTIDE SEQUENCE</scope>
    <source>
        <strain evidence="1">BJZYA2014</strain>
    </source>
</reference>
<evidence type="ECO:0000313" key="1">
    <source>
        <dbReference type="EMBL" id="WYD57066.1"/>
    </source>
</evidence>